<dbReference type="GO" id="GO:0005829">
    <property type="term" value="C:cytosol"/>
    <property type="evidence" value="ECO:0007669"/>
    <property type="project" value="TreeGrafter"/>
</dbReference>
<evidence type="ECO:0000259" key="3">
    <source>
        <dbReference type="SMART" id="SM00967"/>
    </source>
</evidence>
<dbReference type="SUPFAM" id="SSF75217">
    <property type="entry name" value="alpha/beta knot"/>
    <property type="match status" value="1"/>
</dbReference>
<evidence type="ECO:0000256" key="2">
    <source>
        <dbReference type="ARBA" id="ARBA00022679"/>
    </source>
</evidence>
<dbReference type="PANTHER" id="PTHR46429">
    <property type="entry name" value="23S RRNA (GUANOSINE-2'-O-)-METHYLTRANSFERASE RLMB"/>
    <property type="match status" value="1"/>
</dbReference>
<evidence type="ECO:0000313" key="12">
    <source>
        <dbReference type="Proteomes" id="UP000411403"/>
    </source>
</evidence>
<dbReference type="Proteomes" id="UP000557830">
    <property type="component" value="Unassembled WGS sequence"/>
</dbReference>
<gene>
    <name evidence="6" type="primary">rlmB</name>
    <name evidence="6" type="ORF">B9Q54_08400</name>
    <name evidence="4" type="ORF">BU953_07560</name>
    <name evidence="5" type="ORF">CJD00_06310</name>
    <name evidence="7" type="ORF">DSX26_08195</name>
    <name evidence="8" type="ORF">DYU70_08680</name>
</gene>
<keyword evidence="2 6" id="KW-0808">Transferase</keyword>
<dbReference type="InterPro" id="IPR029064">
    <property type="entry name" value="Ribosomal_eL30-like_sf"/>
</dbReference>
<evidence type="ECO:0000313" key="4">
    <source>
        <dbReference type="EMBL" id="EAJ1077454.1"/>
    </source>
</evidence>
<dbReference type="AlphaFoldDB" id="A0A0Q2WIL9"/>
<dbReference type="EMBL" id="AABUYW010000015">
    <property type="protein sequence ID" value="EAJ1077454.1"/>
    <property type="molecule type" value="Genomic_DNA"/>
</dbReference>
<dbReference type="OrthoDB" id="9785673at2"/>
<dbReference type="GeneID" id="66544843"/>
<dbReference type="KEGG" id="ccoo:ATE51_03960"/>
<dbReference type="Gene3D" id="3.40.1280.10">
    <property type="match status" value="1"/>
</dbReference>
<evidence type="ECO:0000313" key="5">
    <source>
        <dbReference type="EMBL" id="EAK1509867.1"/>
    </source>
</evidence>
<evidence type="ECO:0000313" key="8">
    <source>
        <dbReference type="EMBL" id="EAL9205220.1"/>
    </source>
</evidence>
<evidence type="ECO:0000313" key="10">
    <source>
        <dbReference type="Proteomes" id="UP000361993"/>
    </source>
</evidence>
<dbReference type="STRING" id="195.ATE51_03960"/>
<feature type="domain" description="RNA 2-O ribose methyltransferase substrate binding" evidence="3">
    <location>
        <begin position="2"/>
        <end position="74"/>
    </location>
</feature>
<dbReference type="Proteomes" id="UP000411403">
    <property type="component" value="Unassembled WGS sequence"/>
</dbReference>
<dbReference type="InterPro" id="IPR029026">
    <property type="entry name" value="tRNA_m1G_MTases_N"/>
</dbReference>
<comment type="caution">
    <text evidence="6">The sequence shown here is derived from an EMBL/GenBank/DDBJ whole genome shotgun (WGS) entry which is preliminary data.</text>
</comment>
<dbReference type="EMBL" id="AACDUL010000010">
    <property type="protein sequence ID" value="EAK1509867.1"/>
    <property type="molecule type" value="Genomic_DNA"/>
</dbReference>
<dbReference type="SUPFAM" id="SSF55315">
    <property type="entry name" value="L30e-like"/>
    <property type="match status" value="1"/>
</dbReference>
<dbReference type="Proteomes" id="UP000352088">
    <property type="component" value="Unassembled WGS sequence"/>
</dbReference>
<evidence type="ECO:0000313" key="7">
    <source>
        <dbReference type="EMBL" id="EAL6851433.1"/>
    </source>
</evidence>
<reference evidence="11 13" key="1">
    <citation type="submission" date="2018-05" db="EMBL/GenBank/DDBJ databases">
        <authorList>
            <consortium name="NARMS: The National Antimicrobial Resistance Monitoring System"/>
        </authorList>
    </citation>
    <scope>NUCLEOTIDE SEQUENCE [LARGE SCALE GENOMIC DNA]</scope>
    <source>
        <strain evidence="8 12">CVM N17C171</strain>
        <strain evidence="7 9">CVM N17C548</strain>
        <strain evidence="4 13">FSIS1609200</strain>
        <strain evidence="6 11">FSIS1711007</strain>
    </source>
</reference>
<dbReference type="InterPro" id="IPR029028">
    <property type="entry name" value="Alpha/beta_knot_MTases"/>
</dbReference>
<dbReference type="SMART" id="SM00967">
    <property type="entry name" value="SpoU_sub_bind"/>
    <property type="match status" value="1"/>
</dbReference>
<dbReference type="EMBL" id="AACSIE010000013">
    <property type="protein sequence ID" value="EAL9205220.1"/>
    <property type="molecule type" value="Genomic_DNA"/>
</dbReference>
<dbReference type="InterPro" id="IPR013123">
    <property type="entry name" value="SpoU_subst-bd"/>
</dbReference>
<dbReference type="Pfam" id="PF00588">
    <property type="entry name" value="SpoU_methylase"/>
    <property type="match status" value="1"/>
</dbReference>
<sequence length="227" mass="25096">MIVYGKQIFFYILERHKELINELYLAKECDKETFKKIASSGFKIKKLDFKTAQAYAKGGNHQGFLLDIKEYEFKDLHTLKKGEFIAILYGISDVGNIGAIVRTAYALGVDGLIFIGERLAMEGVIRTSSGAALDLEIALNNDIFTVLNELKQVGFKLFASASGGKQIHHYKVDKGKKALILGSEGLGLSAKIIKKCDECVGIEMKNNFDSLNVSVAFAILCDRMINA</sequence>
<protein>
    <submittedName>
        <fullName evidence="6">23S rRNA (Guanosine(2251)-2'-O)-methyltransferase RlmB</fullName>
    </submittedName>
</protein>
<dbReference type="EMBL" id="AACQHW010000010">
    <property type="protein sequence ID" value="EAL6851433.1"/>
    <property type="molecule type" value="Genomic_DNA"/>
</dbReference>
<evidence type="ECO:0000313" key="9">
    <source>
        <dbReference type="Proteomes" id="UP000352088"/>
    </source>
</evidence>
<dbReference type="Proteomes" id="UP000409545">
    <property type="component" value="Unassembled WGS sequence"/>
</dbReference>
<dbReference type="CDD" id="cd18095">
    <property type="entry name" value="SpoU-like_rRNA-MTase"/>
    <property type="match status" value="1"/>
</dbReference>
<accession>A0A0Q2WIL9</accession>
<evidence type="ECO:0000313" key="13">
    <source>
        <dbReference type="Proteomes" id="UP000557830"/>
    </source>
</evidence>
<name>A0A0Q2WIL9_CAMCO</name>
<dbReference type="GO" id="GO:0032259">
    <property type="term" value="P:methylation"/>
    <property type="evidence" value="ECO:0007669"/>
    <property type="project" value="UniProtKB-KW"/>
</dbReference>
<organism evidence="6 11">
    <name type="scientific">Campylobacter coli</name>
    <dbReference type="NCBI Taxonomy" id="195"/>
    <lineage>
        <taxon>Bacteria</taxon>
        <taxon>Pseudomonadati</taxon>
        <taxon>Campylobacterota</taxon>
        <taxon>Epsilonproteobacteria</taxon>
        <taxon>Campylobacterales</taxon>
        <taxon>Campylobacteraceae</taxon>
        <taxon>Campylobacter</taxon>
    </lineage>
</organism>
<keyword evidence="1 6" id="KW-0489">Methyltransferase</keyword>
<dbReference type="eggNOG" id="COG0566">
    <property type="taxonomic scope" value="Bacteria"/>
</dbReference>
<dbReference type="NCBIfam" id="TIGR00186">
    <property type="entry name" value="rRNA_methyl_3"/>
    <property type="match status" value="1"/>
</dbReference>
<dbReference type="GO" id="GO:0008173">
    <property type="term" value="F:RNA methyltransferase activity"/>
    <property type="evidence" value="ECO:0007669"/>
    <property type="project" value="InterPro"/>
</dbReference>
<dbReference type="PANTHER" id="PTHR46429:SF1">
    <property type="entry name" value="23S RRNA (GUANOSINE-2'-O-)-METHYLTRANSFERASE RLMB"/>
    <property type="match status" value="1"/>
</dbReference>
<dbReference type="Pfam" id="PF08032">
    <property type="entry name" value="SpoU_sub_bind"/>
    <property type="match status" value="1"/>
</dbReference>
<evidence type="ECO:0000256" key="1">
    <source>
        <dbReference type="ARBA" id="ARBA00022603"/>
    </source>
</evidence>
<dbReference type="KEGG" id="ccof:VC76_07965"/>
<evidence type="ECO:0000313" key="6">
    <source>
        <dbReference type="EMBL" id="EAK5104278.1"/>
    </source>
</evidence>
<dbReference type="EMBL" id="AACGUZ010000020">
    <property type="protein sequence ID" value="EAK5104278.1"/>
    <property type="molecule type" value="Genomic_DNA"/>
</dbReference>
<dbReference type="InterPro" id="IPR004441">
    <property type="entry name" value="rRNA_MeTrfase_TrmH"/>
</dbReference>
<dbReference type="GO" id="GO:0003723">
    <property type="term" value="F:RNA binding"/>
    <property type="evidence" value="ECO:0007669"/>
    <property type="project" value="InterPro"/>
</dbReference>
<dbReference type="RefSeq" id="WP_002778617.1">
    <property type="nucleotide sequence ID" value="NZ_AANHVQ020000022.1"/>
</dbReference>
<proteinExistence type="predicted"/>
<evidence type="ECO:0000313" key="11">
    <source>
        <dbReference type="Proteomes" id="UP000409545"/>
    </source>
</evidence>
<dbReference type="GO" id="GO:0006396">
    <property type="term" value="P:RNA processing"/>
    <property type="evidence" value="ECO:0007669"/>
    <property type="project" value="InterPro"/>
</dbReference>
<dbReference type="Proteomes" id="UP000361993">
    <property type="component" value="Unassembled WGS sequence"/>
</dbReference>
<reference evidence="5 10" key="2">
    <citation type="submission" date="2018-05" db="EMBL/GenBank/DDBJ databases">
        <authorList>
            <consortium name="GenomeTrakr network: Whole genome sequencing for foodborne pathogen traceback"/>
        </authorList>
    </citation>
    <scope>NUCLEOTIDE SEQUENCE [LARGE SCALE GENOMIC DNA]</scope>
    <source>
        <strain evidence="5 10">NC_C6016</strain>
    </source>
</reference>
<dbReference type="InterPro" id="IPR001537">
    <property type="entry name" value="SpoU_MeTrfase"/>
</dbReference>